<sequence>MHTSRKHGEYKETGVNIEGKRVIVTGCASGIGASAVKALVRAGANVAALDLADEAGRTVAADASAAGPGVAHYFSCDVSRRDQVDEVFRVAVARLGGLDALINIAGVERKAPAEAITQDEWDLMFDVNARGTLNTNQAAFAWLCEHGGRIVNFASAAGVMGLPGLAHYSASKAAVLGWTRTAAKEWGKYGIAVNAMAPAMWTPMYEKFRARLDSAQLEAHDAMMAQQVPLGGRLGDPDKSMAPVLVFLVSDGANFITGQTLAVDGGLMIP</sequence>
<dbReference type="InterPro" id="IPR002347">
    <property type="entry name" value="SDR_fam"/>
</dbReference>
<dbReference type="GO" id="GO:0008667">
    <property type="term" value="F:2,3-dihydro-2,3-dihydroxybenzoate dehydrogenase activity"/>
    <property type="evidence" value="ECO:0007669"/>
    <property type="project" value="InterPro"/>
</dbReference>
<dbReference type="PANTHER" id="PTHR42760">
    <property type="entry name" value="SHORT-CHAIN DEHYDROGENASES/REDUCTASES FAMILY MEMBER"/>
    <property type="match status" value="1"/>
</dbReference>
<dbReference type="Pfam" id="PF13561">
    <property type="entry name" value="adh_short_C2"/>
    <property type="match status" value="1"/>
</dbReference>
<protein>
    <submittedName>
        <fullName evidence="3">SDR family oxidoreductase</fullName>
    </submittedName>
</protein>
<comment type="caution">
    <text evidence="3">The sequence shown here is derived from an EMBL/GenBank/DDBJ whole genome shotgun (WGS) entry which is preliminary data.</text>
</comment>
<dbReference type="SUPFAM" id="SSF51735">
    <property type="entry name" value="NAD(P)-binding Rossmann-fold domains"/>
    <property type="match status" value="1"/>
</dbReference>
<dbReference type="GO" id="GO:0016616">
    <property type="term" value="F:oxidoreductase activity, acting on the CH-OH group of donors, NAD or NADP as acceptor"/>
    <property type="evidence" value="ECO:0007669"/>
    <property type="project" value="UniProtKB-ARBA"/>
</dbReference>
<evidence type="ECO:0000259" key="2">
    <source>
        <dbReference type="SMART" id="SM00822"/>
    </source>
</evidence>
<evidence type="ECO:0000313" key="3">
    <source>
        <dbReference type="EMBL" id="RQH05083.1"/>
    </source>
</evidence>
<evidence type="ECO:0000256" key="1">
    <source>
        <dbReference type="ARBA" id="ARBA00006484"/>
    </source>
</evidence>
<dbReference type="InterPro" id="IPR003560">
    <property type="entry name" value="DHB_DH"/>
</dbReference>
<dbReference type="InterPro" id="IPR020904">
    <property type="entry name" value="Sc_DH/Rdtase_CS"/>
</dbReference>
<keyword evidence="4" id="KW-1185">Reference proteome</keyword>
<name>A0A3N6NWP0_9BURK</name>
<dbReference type="SMART" id="SM00822">
    <property type="entry name" value="PKS_KR"/>
    <property type="match status" value="1"/>
</dbReference>
<dbReference type="GO" id="GO:0019290">
    <property type="term" value="P:siderophore biosynthetic process"/>
    <property type="evidence" value="ECO:0007669"/>
    <property type="project" value="InterPro"/>
</dbReference>
<dbReference type="Gene3D" id="3.40.50.720">
    <property type="entry name" value="NAD(P)-binding Rossmann-like Domain"/>
    <property type="match status" value="1"/>
</dbReference>
<feature type="domain" description="Ketoreductase" evidence="2">
    <location>
        <begin position="20"/>
        <end position="204"/>
    </location>
</feature>
<comment type="similarity">
    <text evidence="1">Belongs to the short-chain dehydrogenases/reductases (SDR) family.</text>
</comment>
<evidence type="ECO:0000313" key="4">
    <source>
        <dbReference type="Proteomes" id="UP000272778"/>
    </source>
</evidence>
<dbReference type="PRINTS" id="PR01397">
    <property type="entry name" value="DHBDHDRGNASE"/>
</dbReference>
<dbReference type="OrthoDB" id="7301144at2"/>
<dbReference type="EMBL" id="RQIS01000011">
    <property type="protein sequence ID" value="RQH05083.1"/>
    <property type="molecule type" value="Genomic_DNA"/>
</dbReference>
<dbReference type="CDD" id="cd05233">
    <property type="entry name" value="SDR_c"/>
    <property type="match status" value="1"/>
</dbReference>
<dbReference type="PROSITE" id="PS00061">
    <property type="entry name" value="ADH_SHORT"/>
    <property type="match status" value="1"/>
</dbReference>
<accession>A0A3N6NWP0</accession>
<dbReference type="FunFam" id="3.40.50.720:FF:000084">
    <property type="entry name" value="Short-chain dehydrogenase reductase"/>
    <property type="match status" value="1"/>
</dbReference>
<dbReference type="Proteomes" id="UP000272778">
    <property type="component" value="Unassembled WGS sequence"/>
</dbReference>
<dbReference type="InterPro" id="IPR057326">
    <property type="entry name" value="KR_dom"/>
</dbReference>
<organism evidence="3 4">
    <name type="scientific">Paraburkholderia dinghuensis</name>
    <dbReference type="NCBI Taxonomy" id="2305225"/>
    <lineage>
        <taxon>Bacteria</taxon>
        <taxon>Pseudomonadati</taxon>
        <taxon>Pseudomonadota</taxon>
        <taxon>Betaproteobacteria</taxon>
        <taxon>Burkholderiales</taxon>
        <taxon>Burkholderiaceae</taxon>
        <taxon>Paraburkholderia</taxon>
    </lineage>
</organism>
<dbReference type="PRINTS" id="PR00080">
    <property type="entry name" value="SDRFAMILY"/>
</dbReference>
<reference evidence="3 4" key="1">
    <citation type="submission" date="2018-11" db="EMBL/GenBank/DDBJ databases">
        <title>Paraburkholderia sp. DHOA04, isolated from soil.</title>
        <authorList>
            <person name="Gao Z.-H."/>
            <person name="Qiu L.-H."/>
            <person name="Fu J.-C."/>
        </authorList>
    </citation>
    <scope>NUCLEOTIDE SEQUENCE [LARGE SCALE GENOMIC DNA]</scope>
    <source>
        <strain evidence="3 4">DHOA04</strain>
    </source>
</reference>
<gene>
    <name evidence="3" type="ORF">D1Y85_16125</name>
</gene>
<dbReference type="InterPro" id="IPR036291">
    <property type="entry name" value="NAD(P)-bd_dom_sf"/>
</dbReference>
<proteinExistence type="inferred from homology"/>
<dbReference type="AlphaFoldDB" id="A0A3N6NWP0"/>